<accession>A0AAV1T687</accession>
<dbReference type="EMBL" id="CAKLBY020000016">
    <property type="protein sequence ID" value="CAK7899294.1"/>
    <property type="molecule type" value="Genomic_DNA"/>
</dbReference>
<dbReference type="AlphaFoldDB" id="A0AAV1T687"/>
<sequence>MTGASLLTQGLESLLQHKSPAAIHEKLRELYRLDDALQAAHLQAKRDHDLGEDVVAKYKAFLACRERLISELKEQQIPMPWQLRTTINDLELTLKQRQKNVLLSTENQDPAQSPQSMQVAVAFIGPTLIALAIAALWYHVNT</sequence>
<protein>
    <submittedName>
        <fullName evidence="2">Uncharacterized protein</fullName>
    </submittedName>
</protein>
<keyword evidence="1" id="KW-1133">Transmembrane helix</keyword>
<evidence type="ECO:0000313" key="3">
    <source>
        <dbReference type="Proteomes" id="UP001162060"/>
    </source>
</evidence>
<keyword evidence="1" id="KW-0812">Transmembrane</keyword>
<organism evidence="2 3">
    <name type="scientific">Peronospora matthiolae</name>
    <dbReference type="NCBI Taxonomy" id="2874970"/>
    <lineage>
        <taxon>Eukaryota</taxon>
        <taxon>Sar</taxon>
        <taxon>Stramenopiles</taxon>
        <taxon>Oomycota</taxon>
        <taxon>Peronosporomycetes</taxon>
        <taxon>Peronosporales</taxon>
        <taxon>Peronosporaceae</taxon>
        <taxon>Peronospora</taxon>
    </lineage>
</organism>
<comment type="caution">
    <text evidence="2">The sequence shown here is derived from an EMBL/GenBank/DDBJ whole genome shotgun (WGS) entry which is preliminary data.</text>
</comment>
<proteinExistence type="predicted"/>
<feature type="transmembrane region" description="Helical" evidence="1">
    <location>
        <begin position="119"/>
        <end position="140"/>
    </location>
</feature>
<dbReference type="Proteomes" id="UP001162060">
    <property type="component" value="Unassembled WGS sequence"/>
</dbReference>
<gene>
    <name evidence="2" type="ORF">PM001_LOCUS1844</name>
</gene>
<evidence type="ECO:0000313" key="2">
    <source>
        <dbReference type="EMBL" id="CAK7899294.1"/>
    </source>
</evidence>
<reference evidence="2" key="1">
    <citation type="submission" date="2024-01" db="EMBL/GenBank/DDBJ databases">
        <authorList>
            <person name="Webb A."/>
        </authorList>
    </citation>
    <scope>NUCLEOTIDE SEQUENCE</scope>
    <source>
        <strain evidence="2">Pm1</strain>
    </source>
</reference>
<evidence type="ECO:0000256" key="1">
    <source>
        <dbReference type="SAM" id="Phobius"/>
    </source>
</evidence>
<name>A0AAV1T687_9STRA</name>
<keyword evidence="1" id="KW-0472">Membrane</keyword>